<dbReference type="EMBL" id="LAZR01053961">
    <property type="protein sequence ID" value="KKK79583.1"/>
    <property type="molecule type" value="Genomic_DNA"/>
</dbReference>
<evidence type="ECO:0000313" key="1">
    <source>
        <dbReference type="EMBL" id="KKK79583.1"/>
    </source>
</evidence>
<accession>A0A0F8YDT7</accession>
<gene>
    <name evidence="1" type="ORF">LCGC14_2832040</name>
</gene>
<proteinExistence type="predicted"/>
<organism evidence="1">
    <name type="scientific">marine sediment metagenome</name>
    <dbReference type="NCBI Taxonomy" id="412755"/>
    <lineage>
        <taxon>unclassified sequences</taxon>
        <taxon>metagenomes</taxon>
        <taxon>ecological metagenomes</taxon>
    </lineage>
</organism>
<sequence>MNEIISGIRENISRVEGLVYEAGRAYSVGQKAEAVGGLIIASAELQEILYAVDGLRIAVDFALVDEEEGESDE</sequence>
<comment type="caution">
    <text evidence="1">The sequence shown here is derived from an EMBL/GenBank/DDBJ whole genome shotgun (WGS) entry which is preliminary data.</text>
</comment>
<reference evidence="1" key="1">
    <citation type="journal article" date="2015" name="Nature">
        <title>Complex archaea that bridge the gap between prokaryotes and eukaryotes.</title>
        <authorList>
            <person name="Spang A."/>
            <person name="Saw J.H."/>
            <person name="Jorgensen S.L."/>
            <person name="Zaremba-Niedzwiedzka K."/>
            <person name="Martijn J."/>
            <person name="Lind A.E."/>
            <person name="van Eijk R."/>
            <person name="Schleper C."/>
            <person name="Guy L."/>
            <person name="Ettema T.J."/>
        </authorList>
    </citation>
    <scope>NUCLEOTIDE SEQUENCE</scope>
</reference>
<protein>
    <submittedName>
        <fullName evidence="1">Uncharacterized protein</fullName>
    </submittedName>
</protein>
<name>A0A0F8YDT7_9ZZZZ</name>
<dbReference type="AlphaFoldDB" id="A0A0F8YDT7"/>